<name>A0A8J4Y590_CHIOP</name>
<evidence type="ECO:0000313" key="2">
    <source>
        <dbReference type="EMBL" id="KAG0721270.1"/>
    </source>
</evidence>
<feature type="compositionally biased region" description="Polar residues" evidence="1">
    <location>
        <begin position="331"/>
        <end position="340"/>
    </location>
</feature>
<evidence type="ECO:0000256" key="1">
    <source>
        <dbReference type="SAM" id="MobiDB-lite"/>
    </source>
</evidence>
<dbReference type="AlphaFoldDB" id="A0A8J4Y590"/>
<keyword evidence="3" id="KW-1185">Reference proteome</keyword>
<organism evidence="2 3">
    <name type="scientific">Chionoecetes opilio</name>
    <name type="common">Atlantic snow crab</name>
    <name type="synonym">Cancer opilio</name>
    <dbReference type="NCBI Taxonomy" id="41210"/>
    <lineage>
        <taxon>Eukaryota</taxon>
        <taxon>Metazoa</taxon>
        <taxon>Ecdysozoa</taxon>
        <taxon>Arthropoda</taxon>
        <taxon>Crustacea</taxon>
        <taxon>Multicrustacea</taxon>
        <taxon>Malacostraca</taxon>
        <taxon>Eumalacostraca</taxon>
        <taxon>Eucarida</taxon>
        <taxon>Decapoda</taxon>
        <taxon>Pleocyemata</taxon>
        <taxon>Brachyura</taxon>
        <taxon>Eubrachyura</taxon>
        <taxon>Majoidea</taxon>
        <taxon>Majidae</taxon>
        <taxon>Chionoecetes</taxon>
    </lineage>
</organism>
<feature type="region of interest" description="Disordered" evidence="1">
    <location>
        <begin position="313"/>
        <end position="340"/>
    </location>
</feature>
<dbReference type="OrthoDB" id="409642at2759"/>
<dbReference type="Proteomes" id="UP000770661">
    <property type="component" value="Unassembled WGS sequence"/>
</dbReference>
<evidence type="ECO:0000313" key="3">
    <source>
        <dbReference type="Proteomes" id="UP000770661"/>
    </source>
</evidence>
<reference evidence="2" key="1">
    <citation type="submission" date="2020-07" db="EMBL/GenBank/DDBJ databases">
        <title>The High-quality genome of the commercially important snow crab, Chionoecetes opilio.</title>
        <authorList>
            <person name="Jeong J.-H."/>
            <person name="Ryu S."/>
        </authorList>
    </citation>
    <scope>NUCLEOTIDE SEQUENCE</scope>
    <source>
        <strain evidence="2">MADBK_172401_WGS</strain>
        <tissue evidence="2">Digestive gland</tissue>
    </source>
</reference>
<evidence type="ECO:0008006" key="4">
    <source>
        <dbReference type="Google" id="ProtNLM"/>
    </source>
</evidence>
<proteinExistence type="predicted"/>
<gene>
    <name evidence="2" type="ORF">GWK47_046800</name>
</gene>
<accession>A0A8J4Y590</accession>
<sequence>MPVINTTKGDSVSLYEKSLLVDLKLEASRGNVYCHQLFFAARVPVVWRLLQEIAKYQYCGRKPGRDLICIQLPDVEYKELQKFTRSLYSAETCRAAGTALRGKLEGILLVLQQRALLHRSQIRIEKLSFEEEQRIQRLILEQLRLGHLSEKRGNVRELGRRPPGHDSPHQRILHAITPPGNADSCATPTAALLKRHPPYQGSVRPKSGQKIVGGQLELLAQTMNVTDHPVSGLAQCSAKDGSRPNISNCNSVEDNLDTHAVQSQNCKIPCKGSITFTKRSPQDDTSPGAPLSSQESPVFNVCMIKELQTSPMQVSGESLQGRLRDRKEISPQGSLRSSCSETTPIVDWISPLVAQ</sequence>
<dbReference type="Gene3D" id="3.30.710.10">
    <property type="entry name" value="Potassium Channel Kv1.1, Chain A"/>
    <property type="match status" value="1"/>
</dbReference>
<protein>
    <recommendedName>
        <fullName evidence="4">BTB domain-containing protein</fullName>
    </recommendedName>
</protein>
<dbReference type="EMBL" id="JACEEZ010011451">
    <property type="protein sequence ID" value="KAG0721270.1"/>
    <property type="molecule type" value="Genomic_DNA"/>
</dbReference>
<dbReference type="InterPro" id="IPR011333">
    <property type="entry name" value="SKP1/BTB/POZ_sf"/>
</dbReference>
<comment type="caution">
    <text evidence="2">The sequence shown here is derived from an EMBL/GenBank/DDBJ whole genome shotgun (WGS) entry which is preliminary data.</text>
</comment>